<evidence type="ECO:0000256" key="4">
    <source>
        <dbReference type="ARBA" id="ARBA00023125"/>
    </source>
</evidence>
<keyword evidence="6" id="KW-0175">Coiled coil</keyword>
<evidence type="ECO:0000256" key="2">
    <source>
        <dbReference type="ARBA" id="ARBA00022771"/>
    </source>
</evidence>
<protein>
    <recommendedName>
        <fullName evidence="7">THAP-type domain-containing protein</fullName>
    </recommendedName>
</protein>
<keyword evidence="4 5" id="KW-0238">DNA-binding</keyword>
<keyword evidence="2 5" id="KW-0863">Zinc-finger</keyword>
<dbReference type="SMART" id="SM00980">
    <property type="entry name" value="THAP"/>
    <property type="match status" value="1"/>
</dbReference>
<evidence type="ECO:0000256" key="1">
    <source>
        <dbReference type="ARBA" id="ARBA00022723"/>
    </source>
</evidence>
<organism evidence="8 9">
    <name type="scientific">Ignelater luminosus</name>
    <name type="common">Cucubano</name>
    <name type="synonym">Pyrophorus luminosus</name>
    <dbReference type="NCBI Taxonomy" id="2038154"/>
    <lineage>
        <taxon>Eukaryota</taxon>
        <taxon>Metazoa</taxon>
        <taxon>Ecdysozoa</taxon>
        <taxon>Arthropoda</taxon>
        <taxon>Hexapoda</taxon>
        <taxon>Insecta</taxon>
        <taxon>Pterygota</taxon>
        <taxon>Neoptera</taxon>
        <taxon>Endopterygota</taxon>
        <taxon>Coleoptera</taxon>
        <taxon>Polyphaga</taxon>
        <taxon>Elateriformia</taxon>
        <taxon>Elateroidea</taxon>
        <taxon>Elateridae</taxon>
        <taxon>Agrypninae</taxon>
        <taxon>Pyrophorini</taxon>
        <taxon>Ignelater</taxon>
    </lineage>
</organism>
<dbReference type="GO" id="GO:0043565">
    <property type="term" value="F:sequence-specific DNA binding"/>
    <property type="evidence" value="ECO:0007669"/>
    <property type="project" value="InterPro"/>
</dbReference>
<evidence type="ECO:0000259" key="7">
    <source>
        <dbReference type="PROSITE" id="PS50950"/>
    </source>
</evidence>
<feature type="domain" description="THAP-type" evidence="7">
    <location>
        <begin position="1"/>
        <end position="88"/>
    </location>
</feature>
<evidence type="ECO:0000256" key="5">
    <source>
        <dbReference type="PROSITE-ProRule" id="PRU00309"/>
    </source>
</evidence>
<gene>
    <name evidence="8" type="ORF">ILUMI_05137</name>
</gene>
<dbReference type="InterPro" id="IPR026516">
    <property type="entry name" value="THAP1/10"/>
</dbReference>
<keyword evidence="3" id="KW-0862">Zinc</keyword>
<dbReference type="PROSITE" id="PS50950">
    <property type="entry name" value="ZF_THAP"/>
    <property type="match status" value="1"/>
</dbReference>
<reference evidence="8" key="1">
    <citation type="submission" date="2019-08" db="EMBL/GenBank/DDBJ databases">
        <title>The genome of the North American firefly Photinus pyralis.</title>
        <authorList>
            <consortium name="Photinus pyralis genome working group"/>
            <person name="Fallon T.R."/>
            <person name="Sander Lower S.E."/>
            <person name="Weng J.-K."/>
        </authorList>
    </citation>
    <scope>NUCLEOTIDE SEQUENCE</scope>
    <source>
        <strain evidence="8">TRF0915ILg1</strain>
        <tissue evidence="8">Whole body</tissue>
    </source>
</reference>
<dbReference type="GO" id="GO:0008270">
    <property type="term" value="F:zinc ion binding"/>
    <property type="evidence" value="ECO:0007669"/>
    <property type="project" value="UniProtKB-KW"/>
</dbReference>
<dbReference type="AlphaFoldDB" id="A0A8K0GIZ0"/>
<dbReference type="PANTHER" id="PTHR46600">
    <property type="entry name" value="THAP DOMAIN-CONTAINING"/>
    <property type="match status" value="1"/>
</dbReference>
<sequence>MMSCAVYGCTNSTATTDPTIQYYYFPKHPVIAQQWIAACWRADPIDLNNAQICSIHFDTNSYTSEYKLLDYLGHYTRMLKYDAVPTLYLPNPHTPVIMKPPIEQPVTLSSDGIDQHEIKEIMVYEVQNVSTNQTNFDSSNAVKEYIEIEPHQSLLNVDIKFNTQSVEQLSPESSENSRQEEVNDEKYKHITNSQQLQNLKNDNIALRKQIVQLEETVKKMHTQVAEKNQAVKAKDEDLKRLMQQYDRLHRATMSLIEQRNILSKVFSESQIKILTGKKKIYWSNDDMAMGYTIRHLSNKRCYMYLSKNLNIPLPALSSIKRWSTLKKNEFNKPEKKEETKFEDEDSD</sequence>
<dbReference type="Pfam" id="PF05485">
    <property type="entry name" value="THAP"/>
    <property type="match status" value="1"/>
</dbReference>
<dbReference type="OrthoDB" id="7331812at2759"/>
<evidence type="ECO:0000256" key="3">
    <source>
        <dbReference type="ARBA" id="ARBA00022833"/>
    </source>
</evidence>
<dbReference type="Proteomes" id="UP000801492">
    <property type="component" value="Unassembled WGS sequence"/>
</dbReference>
<evidence type="ECO:0000313" key="9">
    <source>
        <dbReference type="Proteomes" id="UP000801492"/>
    </source>
</evidence>
<feature type="coiled-coil region" evidence="6">
    <location>
        <begin position="196"/>
        <end position="251"/>
    </location>
</feature>
<evidence type="ECO:0000313" key="8">
    <source>
        <dbReference type="EMBL" id="KAF2901081.1"/>
    </source>
</evidence>
<dbReference type="InterPro" id="IPR006612">
    <property type="entry name" value="THAP_Znf"/>
</dbReference>
<dbReference type="SMART" id="SM00692">
    <property type="entry name" value="DM3"/>
    <property type="match status" value="1"/>
</dbReference>
<name>A0A8K0GIZ0_IGNLU</name>
<evidence type="ECO:0000256" key="6">
    <source>
        <dbReference type="SAM" id="Coils"/>
    </source>
</evidence>
<comment type="caution">
    <text evidence="8">The sequence shown here is derived from an EMBL/GenBank/DDBJ whole genome shotgun (WGS) entry which is preliminary data.</text>
</comment>
<dbReference type="SUPFAM" id="SSF57716">
    <property type="entry name" value="Glucocorticoid receptor-like (DNA-binding domain)"/>
    <property type="match status" value="1"/>
</dbReference>
<proteinExistence type="predicted"/>
<dbReference type="PANTHER" id="PTHR46600:SF11">
    <property type="entry name" value="THAP DOMAIN-CONTAINING PROTEIN 10"/>
    <property type="match status" value="1"/>
</dbReference>
<accession>A0A8K0GIZ0</accession>
<keyword evidence="9" id="KW-1185">Reference proteome</keyword>
<keyword evidence="1" id="KW-0479">Metal-binding</keyword>
<dbReference type="EMBL" id="VTPC01001891">
    <property type="protein sequence ID" value="KAF2901081.1"/>
    <property type="molecule type" value="Genomic_DNA"/>
</dbReference>